<evidence type="ECO:0000256" key="4">
    <source>
        <dbReference type="ARBA" id="ARBA00023136"/>
    </source>
</evidence>
<feature type="transmembrane region" description="Helical" evidence="6">
    <location>
        <begin position="106"/>
        <end position="127"/>
    </location>
</feature>
<sequence length="424" mass="43597">MSSEALSAPSRRPLFWSLVGTHVMNDFQTGAAAALLPYFVLEQRYDYAAVAGLTLAATSLSSIFQPVFGWLTDRFALRPLIVVGLAVAALGIAVAGLISADYWLTWIAFSLSGLGVAAYHPAATVAAKEAGGGTNRAMSIFSVGGNVGAAIAPIGVGLTVGILGLQATPLLLIPTIAIAAVYLVLNRRAALRPAAAAPAAGADEAAGAASTRVPRDLWGRFAWLLLIVSLWSVAYVGARSFVALDVIDRFDASTDVGNVALTVFSLAAALGTLVGGFFADRFGRTRVIVLGYALATAAAIGYVLVADEIAAIVLAGVLGWALFLPFALHVTLSHAYLPRHLGTASGVTLGMATALGGLLTPLLGVLADAVDPRAVFVVIAAVIAAALVCSLFLRERNDLTPVADTVEQGDAGRPTPTRPERSAV</sequence>
<evidence type="ECO:0000256" key="1">
    <source>
        <dbReference type="ARBA" id="ARBA00004651"/>
    </source>
</evidence>
<keyword evidence="2 6" id="KW-0812">Transmembrane</keyword>
<evidence type="ECO:0000259" key="7">
    <source>
        <dbReference type="PROSITE" id="PS50850"/>
    </source>
</evidence>
<dbReference type="InterPro" id="IPR036259">
    <property type="entry name" value="MFS_trans_sf"/>
</dbReference>
<dbReference type="PANTHER" id="PTHR43129:SF1">
    <property type="entry name" value="FOSMIDOMYCIN RESISTANCE PROTEIN"/>
    <property type="match status" value="1"/>
</dbReference>
<feature type="transmembrane region" description="Helical" evidence="6">
    <location>
        <begin position="47"/>
        <end position="68"/>
    </location>
</feature>
<dbReference type="Pfam" id="PF07690">
    <property type="entry name" value="MFS_1"/>
    <property type="match status" value="1"/>
</dbReference>
<keyword evidence="3 6" id="KW-1133">Transmembrane helix</keyword>
<dbReference type="EMBL" id="JAEUAW010000002">
    <property type="protein sequence ID" value="MBW9092727.1"/>
    <property type="molecule type" value="Genomic_DNA"/>
</dbReference>
<feature type="transmembrane region" description="Helical" evidence="6">
    <location>
        <begin position="221"/>
        <end position="238"/>
    </location>
</feature>
<protein>
    <submittedName>
        <fullName evidence="8">MFS transporter</fullName>
    </submittedName>
</protein>
<evidence type="ECO:0000313" key="8">
    <source>
        <dbReference type="EMBL" id="MBW9092727.1"/>
    </source>
</evidence>
<proteinExistence type="predicted"/>
<comment type="caution">
    <text evidence="8">The sequence shown here is derived from an EMBL/GenBank/DDBJ whole genome shotgun (WGS) entry which is preliminary data.</text>
</comment>
<feature type="transmembrane region" description="Helical" evidence="6">
    <location>
        <begin position="373"/>
        <end position="393"/>
    </location>
</feature>
<organism evidence="8 9">
    <name type="scientific">Microbacterium jejuense</name>
    <dbReference type="NCBI Taxonomy" id="1263637"/>
    <lineage>
        <taxon>Bacteria</taxon>
        <taxon>Bacillati</taxon>
        <taxon>Actinomycetota</taxon>
        <taxon>Actinomycetes</taxon>
        <taxon>Micrococcales</taxon>
        <taxon>Microbacteriaceae</taxon>
        <taxon>Microbacterium</taxon>
    </lineage>
</organism>
<dbReference type="Proteomes" id="UP001196843">
    <property type="component" value="Unassembled WGS sequence"/>
</dbReference>
<dbReference type="PROSITE" id="PS50850">
    <property type="entry name" value="MFS"/>
    <property type="match status" value="1"/>
</dbReference>
<comment type="subcellular location">
    <subcellularLocation>
        <location evidence="1">Cell membrane</location>
        <topology evidence="1">Multi-pass membrane protein</topology>
    </subcellularLocation>
</comment>
<feature type="domain" description="Major facilitator superfamily (MFS) profile" evidence="7">
    <location>
        <begin position="14"/>
        <end position="398"/>
    </location>
</feature>
<reference evidence="8 9" key="1">
    <citation type="journal article" date="2021" name="MBio">
        <title>Poor Competitiveness of Bradyrhizobium in Pigeon Pea Root Colonization in Indian Soils.</title>
        <authorList>
            <person name="Chalasani D."/>
            <person name="Basu A."/>
            <person name="Pullabhotla S.V.S.R.N."/>
            <person name="Jorrin B."/>
            <person name="Neal A.L."/>
            <person name="Poole P.S."/>
            <person name="Podile A.R."/>
            <person name="Tkacz A."/>
        </authorList>
    </citation>
    <scope>NUCLEOTIDE SEQUENCE [LARGE SCALE GENOMIC DNA]</scope>
    <source>
        <strain evidence="8 9">HU14</strain>
    </source>
</reference>
<dbReference type="RefSeq" id="WP_220299461.1">
    <property type="nucleotide sequence ID" value="NZ_JAEUAW010000002.1"/>
</dbReference>
<evidence type="ECO:0000256" key="5">
    <source>
        <dbReference type="SAM" id="MobiDB-lite"/>
    </source>
</evidence>
<dbReference type="Gene3D" id="1.20.1250.20">
    <property type="entry name" value="MFS general substrate transporter like domains"/>
    <property type="match status" value="2"/>
</dbReference>
<feature type="transmembrane region" description="Helical" evidence="6">
    <location>
        <begin position="344"/>
        <end position="367"/>
    </location>
</feature>
<dbReference type="SUPFAM" id="SSF103473">
    <property type="entry name" value="MFS general substrate transporter"/>
    <property type="match status" value="1"/>
</dbReference>
<feature type="transmembrane region" description="Helical" evidence="6">
    <location>
        <begin position="139"/>
        <end position="163"/>
    </location>
</feature>
<dbReference type="PANTHER" id="PTHR43129">
    <property type="entry name" value="FOSMIDOMYCIN RESISTANCE PROTEIN"/>
    <property type="match status" value="1"/>
</dbReference>
<feature type="region of interest" description="Disordered" evidence="5">
    <location>
        <begin position="404"/>
        <end position="424"/>
    </location>
</feature>
<feature type="transmembrane region" description="Helical" evidence="6">
    <location>
        <begin position="311"/>
        <end position="332"/>
    </location>
</feature>
<feature type="transmembrane region" description="Helical" evidence="6">
    <location>
        <begin position="80"/>
        <end position="100"/>
    </location>
</feature>
<keyword evidence="9" id="KW-1185">Reference proteome</keyword>
<evidence type="ECO:0000256" key="6">
    <source>
        <dbReference type="SAM" id="Phobius"/>
    </source>
</evidence>
<accession>A0ABS7HKH6</accession>
<evidence type="ECO:0000256" key="3">
    <source>
        <dbReference type="ARBA" id="ARBA00022989"/>
    </source>
</evidence>
<keyword evidence="4 6" id="KW-0472">Membrane</keyword>
<gene>
    <name evidence="8" type="ORF">JNB62_03420</name>
</gene>
<feature type="transmembrane region" description="Helical" evidence="6">
    <location>
        <begin position="169"/>
        <end position="185"/>
    </location>
</feature>
<dbReference type="InterPro" id="IPR020846">
    <property type="entry name" value="MFS_dom"/>
</dbReference>
<dbReference type="InterPro" id="IPR011701">
    <property type="entry name" value="MFS"/>
</dbReference>
<feature type="transmembrane region" description="Helical" evidence="6">
    <location>
        <begin position="258"/>
        <end position="279"/>
    </location>
</feature>
<feature type="transmembrane region" description="Helical" evidence="6">
    <location>
        <begin position="286"/>
        <end position="305"/>
    </location>
</feature>
<name>A0ABS7HKH6_9MICO</name>
<evidence type="ECO:0000313" key="9">
    <source>
        <dbReference type="Proteomes" id="UP001196843"/>
    </source>
</evidence>
<dbReference type="CDD" id="cd17478">
    <property type="entry name" value="MFS_FsR"/>
    <property type="match status" value="1"/>
</dbReference>
<evidence type="ECO:0000256" key="2">
    <source>
        <dbReference type="ARBA" id="ARBA00022692"/>
    </source>
</evidence>